<evidence type="ECO:0000259" key="11">
    <source>
        <dbReference type="PROSITE" id="PS50893"/>
    </source>
</evidence>
<keyword evidence="5 12" id="KW-0067">ATP-binding</keyword>
<dbReference type="InterPro" id="IPR003593">
    <property type="entry name" value="AAA+_ATPase"/>
</dbReference>
<keyword evidence="1" id="KW-0813">Transport</keyword>
<sequence>MVKSNNKFLDSSSCGSSLITMTIAEFKKVSKAYSSHYQAIKDINFKIKANEITTLVGPNGAGKTTVAKLLLGLEQPTSGNIVKQDGISLSYVPQKIHLNDNLPINVSEFLSYVASNNQNTVTQVMDFINFEFIKNKQLTDLSGGQMQRVAIAASLLKESDLIVLDEPTQGLDVIAQQQLYDLLKKCKQIRKTAIFIISHDLHTVMLNTDQVLCINQHICCSSYLFKYSKENRAYVANLRELDSQIGIYTHNHDHTHN</sequence>
<dbReference type="InterPro" id="IPR050153">
    <property type="entry name" value="Metal_Ion_Import_ABC"/>
</dbReference>
<dbReference type="SMART" id="SM00382">
    <property type="entry name" value="AAA"/>
    <property type="match status" value="1"/>
</dbReference>
<keyword evidence="2" id="KW-1003">Cell membrane</keyword>
<evidence type="ECO:0000256" key="3">
    <source>
        <dbReference type="ARBA" id="ARBA00022741"/>
    </source>
</evidence>
<name>A0A2U3RH09_ORITS</name>
<feature type="domain" description="ABC transporter" evidence="11">
    <location>
        <begin position="24"/>
        <end position="241"/>
    </location>
</feature>
<dbReference type="AlphaFoldDB" id="A0A2U3RH09"/>
<organism evidence="12 13">
    <name type="scientific">Orientia tsutsugamushi</name>
    <name type="common">Rickettsia tsutsugamushi</name>
    <dbReference type="NCBI Taxonomy" id="784"/>
    <lineage>
        <taxon>Bacteria</taxon>
        <taxon>Pseudomonadati</taxon>
        <taxon>Pseudomonadota</taxon>
        <taxon>Alphaproteobacteria</taxon>
        <taxon>Rickettsiales</taxon>
        <taxon>Rickettsiaceae</taxon>
        <taxon>Rickettsieae</taxon>
        <taxon>Orientia</taxon>
    </lineage>
</organism>
<proteinExistence type="predicted"/>
<dbReference type="GO" id="GO:0016887">
    <property type="term" value="F:ATP hydrolysis activity"/>
    <property type="evidence" value="ECO:0007669"/>
    <property type="project" value="InterPro"/>
</dbReference>
<reference evidence="13" key="1">
    <citation type="submission" date="2018-03" db="EMBL/GenBank/DDBJ databases">
        <authorList>
            <person name="Batty M. E."/>
            <person name="Batty M E."/>
        </authorList>
    </citation>
    <scope>NUCLEOTIDE SEQUENCE [LARGE SCALE GENOMIC DNA]</scope>
</reference>
<dbReference type="GO" id="GO:0005524">
    <property type="term" value="F:ATP binding"/>
    <property type="evidence" value="ECO:0007669"/>
    <property type="project" value="UniProtKB-KW"/>
</dbReference>
<keyword evidence="6" id="KW-0864">Zinc transport</keyword>
<dbReference type="PROSITE" id="PS50893">
    <property type="entry name" value="ABC_TRANSPORTER_2"/>
    <property type="match status" value="1"/>
</dbReference>
<dbReference type="EMBL" id="LS398552">
    <property type="protein sequence ID" value="SPR12516.1"/>
    <property type="molecule type" value="Genomic_DNA"/>
</dbReference>
<protein>
    <submittedName>
        <fullName evidence="12">Zinc ABC transporter ATP-binding protein</fullName>
    </submittedName>
</protein>
<dbReference type="InterPro" id="IPR017871">
    <property type="entry name" value="ABC_transporter-like_CS"/>
</dbReference>
<accession>A0A2U3RH09</accession>
<evidence type="ECO:0000256" key="5">
    <source>
        <dbReference type="ARBA" id="ARBA00022840"/>
    </source>
</evidence>
<dbReference type="InterPro" id="IPR027417">
    <property type="entry name" value="P-loop_NTPase"/>
</dbReference>
<dbReference type="Gene3D" id="3.40.50.300">
    <property type="entry name" value="P-loop containing nucleotide triphosphate hydrolases"/>
    <property type="match status" value="1"/>
</dbReference>
<dbReference type="InterPro" id="IPR003439">
    <property type="entry name" value="ABC_transporter-like_ATP-bd"/>
</dbReference>
<dbReference type="GO" id="GO:0010043">
    <property type="term" value="P:response to zinc ion"/>
    <property type="evidence" value="ECO:0007669"/>
    <property type="project" value="TreeGrafter"/>
</dbReference>
<dbReference type="Pfam" id="PF00005">
    <property type="entry name" value="ABC_tran"/>
    <property type="match status" value="1"/>
</dbReference>
<comment type="function">
    <text evidence="10">Part of an ABC transporter complex. Transmembrane domains (TMD) form a pore in the inner membrane and the ATP-binding domain (NBD) is responsible for energy generation.</text>
</comment>
<keyword evidence="7" id="KW-1278">Translocase</keyword>
<evidence type="ECO:0000256" key="2">
    <source>
        <dbReference type="ARBA" id="ARBA00022475"/>
    </source>
</evidence>
<keyword evidence="9" id="KW-0472">Membrane</keyword>
<dbReference type="PROSITE" id="PS00211">
    <property type="entry name" value="ABC_TRANSPORTER_1"/>
    <property type="match status" value="1"/>
</dbReference>
<dbReference type="STRING" id="357244.OTBS_1910"/>
<dbReference type="SUPFAM" id="SSF52540">
    <property type="entry name" value="P-loop containing nucleoside triphosphate hydrolases"/>
    <property type="match status" value="1"/>
</dbReference>
<evidence type="ECO:0000256" key="7">
    <source>
        <dbReference type="ARBA" id="ARBA00022967"/>
    </source>
</evidence>
<dbReference type="GO" id="GO:0006829">
    <property type="term" value="P:zinc ion transport"/>
    <property type="evidence" value="ECO:0007669"/>
    <property type="project" value="UniProtKB-KW"/>
</dbReference>
<keyword evidence="8" id="KW-0406">Ion transport</keyword>
<dbReference type="PANTHER" id="PTHR42734:SF9">
    <property type="entry name" value="ZINC IMPORT ATP-BINDING PROTEIN ZNUC"/>
    <property type="match status" value="1"/>
</dbReference>
<evidence type="ECO:0000256" key="9">
    <source>
        <dbReference type="ARBA" id="ARBA00023136"/>
    </source>
</evidence>
<keyword evidence="4" id="KW-0862">Zinc</keyword>
<keyword evidence="3" id="KW-0547">Nucleotide-binding</keyword>
<gene>
    <name evidence="12" type="primary">znuC</name>
    <name evidence="12" type="ORF">UT76HP_02173</name>
</gene>
<evidence type="ECO:0000256" key="8">
    <source>
        <dbReference type="ARBA" id="ARBA00023065"/>
    </source>
</evidence>
<evidence type="ECO:0000256" key="4">
    <source>
        <dbReference type="ARBA" id="ARBA00022833"/>
    </source>
</evidence>
<evidence type="ECO:0000256" key="1">
    <source>
        <dbReference type="ARBA" id="ARBA00022448"/>
    </source>
</evidence>
<dbReference type="Proteomes" id="UP000244943">
    <property type="component" value="Chromosome I"/>
</dbReference>
<evidence type="ECO:0000256" key="6">
    <source>
        <dbReference type="ARBA" id="ARBA00022906"/>
    </source>
</evidence>
<evidence type="ECO:0000256" key="10">
    <source>
        <dbReference type="ARBA" id="ARBA00024725"/>
    </source>
</evidence>
<evidence type="ECO:0000313" key="13">
    <source>
        <dbReference type="Proteomes" id="UP000244943"/>
    </source>
</evidence>
<evidence type="ECO:0000313" key="12">
    <source>
        <dbReference type="EMBL" id="SPR12516.1"/>
    </source>
</evidence>
<dbReference type="PANTHER" id="PTHR42734">
    <property type="entry name" value="METAL TRANSPORT SYSTEM ATP-BINDING PROTEIN TM_0124-RELATED"/>
    <property type="match status" value="1"/>
</dbReference>